<dbReference type="InterPro" id="IPR010987">
    <property type="entry name" value="Glutathione-S-Trfase_C-like"/>
</dbReference>
<feature type="domain" description="GST C-terminal" evidence="6">
    <location>
        <begin position="80"/>
        <end position="202"/>
    </location>
</feature>
<evidence type="ECO:0000313" key="7">
    <source>
        <dbReference type="EMBL" id="WLK66392.1"/>
    </source>
</evidence>
<dbReference type="Gene3D" id="1.20.1050.10">
    <property type="match status" value="1"/>
</dbReference>
<dbReference type="AlphaFoldDB" id="A0AA49X7X5"/>
<dbReference type="Gene3D" id="3.40.30.10">
    <property type="entry name" value="Glutaredoxin"/>
    <property type="match status" value="1"/>
</dbReference>
<dbReference type="EMBL" id="OQ948043">
    <property type="protein sequence ID" value="WLK66392.1"/>
    <property type="molecule type" value="mRNA"/>
</dbReference>
<dbReference type="EC" id="2.5.1.18" evidence="1"/>
<feature type="domain" description="GST N-terminal" evidence="5">
    <location>
        <begin position="1"/>
        <end position="78"/>
    </location>
</feature>
<dbReference type="CDD" id="cd03039">
    <property type="entry name" value="GST_N_Sigma_like"/>
    <property type="match status" value="1"/>
</dbReference>
<dbReference type="FunFam" id="1.20.1050.10:FF:000030">
    <property type="entry name" value="Glutathione S-transferase S1"/>
    <property type="match status" value="1"/>
</dbReference>
<dbReference type="InterPro" id="IPR004046">
    <property type="entry name" value="GST_C"/>
</dbReference>
<proteinExistence type="evidence at transcript level"/>
<gene>
    <name evidence="7" type="primary">GST1</name>
</gene>
<evidence type="ECO:0000256" key="3">
    <source>
        <dbReference type="ARBA" id="ARBA00038317"/>
    </source>
</evidence>
<dbReference type="SUPFAM" id="SSF47616">
    <property type="entry name" value="GST C-terminal domain-like"/>
    <property type="match status" value="1"/>
</dbReference>
<accession>A0AA49X7X5</accession>
<reference evidence="7" key="1">
    <citation type="submission" date="2023-05" db="EMBL/GenBank/DDBJ databases">
        <title>Sublethal effect of chlorpyrifos on predatory behavior by Eocanthecona furcellata and its preliminary mechanisms.</title>
        <authorList>
            <person name="Xu S."/>
        </authorList>
    </citation>
    <scope>NUCLEOTIDE SEQUENCE</scope>
</reference>
<dbReference type="InterPro" id="IPR040079">
    <property type="entry name" value="Glutathione_S-Trfase"/>
</dbReference>
<dbReference type="InterPro" id="IPR004045">
    <property type="entry name" value="Glutathione_S-Trfase_N"/>
</dbReference>
<dbReference type="SFLD" id="SFLDG01205">
    <property type="entry name" value="AMPS.1"/>
    <property type="match status" value="1"/>
</dbReference>
<dbReference type="PROSITE" id="PS50405">
    <property type="entry name" value="GST_CTER"/>
    <property type="match status" value="1"/>
</dbReference>
<dbReference type="CDD" id="cd03192">
    <property type="entry name" value="GST_C_Sigma_like"/>
    <property type="match status" value="1"/>
</dbReference>
<keyword evidence="2" id="KW-0808">Transferase</keyword>
<evidence type="ECO:0000256" key="4">
    <source>
        <dbReference type="ARBA" id="ARBA00047960"/>
    </source>
</evidence>
<dbReference type="GO" id="GO:0004364">
    <property type="term" value="F:glutathione transferase activity"/>
    <property type="evidence" value="ECO:0007669"/>
    <property type="project" value="UniProtKB-EC"/>
</dbReference>
<dbReference type="InterPro" id="IPR036282">
    <property type="entry name" value="Glutathione-S-Trfase_C_sf"/>
</dbReference>
<comment type="catalytic activity">
    <reaction evidence="4">
        <text>RX + glutathione = an S-substituted glutathione + a halide anion + H(+)</text>
        <dbReference type="Rhea" id="RHEA:16437"/>
        <dbReference type="ChEBI" id="CHEBI:15378"/>
        <dbReference type="ChEBI" id="CHEBI:16042"/>
        <dbReference type="ChEBI" id="CHEBI:17792"/>
        <dbReference type="ChEBI" id="CHEBI:57925"/>
        <dbReference type="ChEBI" id="CHEBI:90779"/>
        <dbReference type="EC" id="2.5.1.18"/>
    </reaction>
</comment>
<dbReference type="InterPro" id="IPR050213">
    <property type="entry name" value="GST_superfamily"/>
</dbReference>
<organism evidence="7">
    <name type="scientific">Eocanthecona furcellata</name>
    <dbReference type="NCBI Taxonomy" id="696902"/>
    <lineage>
        <taxon>Eukaryota</taxon>
        <taxon>Metazoa</taxon>
        <taxon>Ecdysozoa</taxon>
        <taxon>Arthropoda</taxon>
        <taxon>Hexapoda</taxon>
        <taxon>Insecta</taxon>
        <taxon>Pterygota</taxon>
        <taxon>Neoptera</taxon>
        <taxon>Paraneoptera</taxon>
        <taxon>Hemiptera</taxon>
        <taxon>Heteroptera</taxon>
        <taxon>Panheteroptera</taxon>
        <taxon>Pentatomomorpha</taxon>
        <taxon>Pentatomoidea</taxon>
        <taxon>Pentatomidae</taxon>
        <taxon>Asopinae</taxon>
        <taxon>Eocanthecona</taxon>
    </lineage>
</organism>
<dbReference type="PROSITE" id="PS50404">
    <property type="entry name" value="GST_NTER"/>
    <property type="match status" value="1"/>
</dbReference>
<evidence type="ECO:0000256" key="2">
    <source>
        <dbReference type="ARBA" id="ARBA00022679"/>
    </source>
</evidence>
<dbReference type="SFLD" id="SFLDG00363">
    <property type="entry name" value="AMPS_(cytGST):_Alpha-__Mu-__Pi"/>
    <property type="match status" value="1"/>
</dbReference>
<dbReference type="Pfam" id="PF02798">
    <property type="entry name" value="GST_N"/>
    <property type="match status" value="1"/>
</dbReference>
<dbReference type="SFLD" id="SFLDS00019">
    <property type="entry name" value="Glutathione_Transferase_(cytos"/>
    <property type="match status" value="1"/>
</dbReference>
<dbReference type="PANTHER" id="PTHR11571">
    <property type="entry name" value="GLUTATHIONE S-TRANSFERASE"/>
    <property type="match status" value="1"/>
</dbReference>
<dbReference type="SUPFAM" id="SSF52833">
    <property type="entry name" value="Thioredoxin-like"/>
    <property type="match status" value="1"/>
</dbReference>
<protein>
    <recommendedName>
        <fullName evidence="1">glutathione transferase</fullName>
        <ecNumber evidence="1">2.5.1.18</ecNumber>
    </recommendedName>
</protein>
<comment type="similarity">
    <text evidence="3">Belongs to the GST superfamily. Sigma family.</text>
</comment>
<sequence length="209" mass="24397">MVVKVTYFAMTGLGEPIRLMLAVTKTEFEDIRLNKEQWRKLKPTLKSPHLPMLEMDGRTLFQSLSISRYLARKHGLSGSNEEEDLDIDMTADTLEDMRRNVIVHYYQPDSEERNKGLKKSIEETIPFYLKLFEKQLEENNGYLAAGKLTWADIWFLSHSDYLSSLMGQDLLVNFPKLKKHQEALRGLPGIKEYLAKRPPHPQDHRVFFN</sequence>
<dbReference type="Pfam" id="PF14497">
    <property type="entry name" value="GST_C_3"/>
    <property type="match status" value="1"/>
</dbReference>
<dbReference type="PANTHER" id="PTHR11571:SF224">
    <property type="entry name" value="HEMATOPOIETIC PROSTAGLANDIN D SYNTHASE"/>
    <property type="match status" value="1"/>
</dbReference>
<evidence type="ECO:0000256" key="1">
    <source>
        <dbReference type="ARBA" id="ARBA00012452"/>
    </source>
</evidence>
<dbReference type="GO" id="GO:0006749">
    <property type="term" value="P:glutathione metabolic process"/>
    <property type="evidence" value="ECO:0007669"/>
    <property type="project" value="TreeGrafter"/>
</dbReference>
<evidence type="ECO:0000259" key="5">
    <source>
        <dbReference type="PROSITE" id="PS50404"/>
    </source>
</evidence>
<evidence type="ECO:0000259" key="6">
    <source>
        <dbReference type="PROSITE" id="PS50405"/>
    </source>
</evidence>
<name>A0AA49X7X5_9HEMI</name>
<dbReference type="InterPro" id="IPR036249">
    <property type="entry name" value="Thioredoxin-like_sf"/>
</dbReference>